<keyword evidence="2" id="KW-1185">Reference proteome</keyword>
<evidence type="ECO:0000313" key="2">
    <source>
        <dbReference type="Proteomes" id="UP000186391"/>
    </source>
</evidence>
<gene>
    <name evidence="1" type="ORF">NIES592_12290</name>
</gene>
<accession>A0A1U7H038</accession>
<organism evidence="1 2">
    <name type="scientific">Fischerella major NIES-592</name>
    <dbReference type="NCBI Taxonomy" id="210994"/>
    <lineage>
        <taxon>Bacteria</taxon>
        <taxon>Bacillati</taxon>
        <taxon>Cyanobacteriota</taxon>
        <taxon>Cyanophyceae</taxon>
        <taxon>Nostocales</taxon>
        <taxon>Hapalosiphonaceae</taxon>
        <taxon>Fischerella</taxon>
    </lineage>
</organism>
<evidence type="ECO:0000313" key="1">
    <source>
        <dbReference type="EMBL" id="OKH14084.1"/>
    </source>
</evidence>
<proteinExistence type="predicted"/>
<sequence length="104" mass="12247">MRIKYLSAFIIYFLVSVLFFSFVSSAEASVCRNYQEHQICIIDIKRSAKNYWEYRAVVSVDGVKRSLEVYNCRDQNKVEEDGTIVPFDDIDPGKLICRYFQKQK</sequence>
<name>A0A1U7H038_9CYAN</name>
<comment type="caution">
    <text evidence="1">The sequence shown here is derived from an EMBL/GenBank/DDBJ whole genome shotgun (WGS) entry which is preliminary data.</text>
</comment>
<dbReference type="RefSeq" id="WP_073555887.1">
    <property type="nucleotide sequence ID" value="NZ_MRCA01000005.1"/>
</dbReference>
<protein>
    <submittedName>
        <fullName evidence="1">Uncharacterized protein</fullName>
    </submittedName>
</protein>
<dbReference type="Proteomes" id="UP000186391">
    <property type="component" value="Unassembled WGS sequence"/>
</dbReference>
<dbReference type="AlphaFoldDB" id="A0A1U7H038"/>
<reference evidence="1 2" key="1">
    <citation type="submission" date="2016-11" db="EMBL/GenBank/DDBJ databases">
        <title>Draft Genome Sequences of Nine Cyanobacterial Strains from Diverse Habitats.</title>
        <authorList>
            <person name="Zhu T."/>
            <person name="Hou S."/>
            <person name="Lu X."/>
            <person name="Hess W.R."/>
        </authorList>
    </citation>
    <scope>NUCLEOTIDE SEQUENCE [LARGE SCALE GENOMIC DNA]</scope>
    <source>
        <strain evidence="1 2">NIES-592</strain>
    </source>
</reference>
<dbReference type="EMBL" id="MRCA01000005">
    <property type="protein sequence ID" value="OKH14084.1"/>
    <property type="molecule type" value="Genomic_DNA"/>
</dbReference>
<dbReference type="OrthoDB" id="532473at2"/>